<gene>
    <name evidence="2" type="ORF">ZHAS_00018450</name>
</gene>
<reference evidence="3" key="2">
    <citation type="submission" date="2020-05" db="UniProtKB">
        <authorList>
            <consortium name="EnsemblMetazoa"/>
        </authorList>
    </citation>
    <scope>IDENTIFICATION</scope>
</reference>
<dbReference type="InterPro" id="IPR018713">
    <property type="entry name" value="MPAB/Lcp_cat_dom"/>
</dbReference>
<reference evidence="2 4" key="1">
    <citation type="journal article" date="2014" name="BMC Genomics">
        <title>Genome sequence of Anopheles sinensis provides insight into genetics basis of mosquito competence for malaria parasites.</title>
        <authorList>
            <person name="Zhou D."/>
            <person name="Zhang D."/>
            <person name="Ding G."/>
            <person name="Shi L."/>
            <person name="Hou Q."/>
            <person name="Ye Y."/>
            <person name="Xu Y."/>
            <person name="Zhou H."/>
            <person name="Xiong C."/>
            <person name="Li S."/>
            <person name="Yu J."/>
            <person name="Hong S."/>
            <person name="Yu X."/>
            <person name="Zou P."/>
            <person name="Chen C."/>
            <person name="Chang X."/>
            <person name="Wang W."/>
            <person name="Lv Y."/>
            <person name="Sun Y."/>
            <person name="Ma L."/>
            <person name="Shen B."/>
            <person name="Zhu C."/>
        </authorList>
    </citation>
    <scope>NUCLEOTIDE SEQUENCE [LARGE SCALE GENOMIC DNA]</scope>
</reference>
<dbReference type="OMA" id="TTFGFMG"/>
<dbReference type="PANTHER" id="PTHR37159">
    <property type="entry name" value="GH11867P"/>
    <property type="match status" value="1"/>
</dbReference>
<dbReference type="STRING" id="74873.A0A084WJM8"/>
<accession>A0A084WJM8</accession>
<dbReference type="VEuPathDB" id="VectorBase:ASIS000051"/>
<evidence type="ECO:0000259" key="1">
    <source>
        <dbReference type="Pfam" id="PF09995"/>
    </source>
</evidence>
<dbReference type="AlphaFoldDB" id="A0A084WJM8"/>
<feature type="domain" description="ER-bound oxygenase mpaB/mpaB'/Rubber oxygenase catalytic" evidence="1">
    <location>
        <begin position="72"/>
        <end position="214"/>
    </location>
</feature>
<proteinExistence type="predicted"/>
<evidence type="ECO:0000313" key="4">
    <source>
        <dbReference type="Proteomes" id="UP000030765"/>
    </source>
</evidence>
<protein>
    <submittedName>
        <fullName evidence="2">AGAP005759-PA-like protein</fullName>
    </submittedName>
    <submittedName>
        <fullName evidence="3">DUF2236 domain-containing protein</fullName>
    </submittedName>
</protein>
<name>A0A084WJM8_ANOSI</name>
<keyword evidence="4" id="KW-1185">Reference proteome</keyword>
<dbReference type="GO" id="GO:0016491">
    <property type="term" value="F:oxidoreductase activity"/>
    <property type="evidence" value="ECO:0007669"/>
    <property type="project" value="InterPro"/>
</dbReference>
<dbReference type="EnsemblMetazoa" id="ASIC018450-RA">
    <property type="protein sequence ID" value="ASIC018450-PA"/>
    <property type="gene ID" value="ASIC018450"/>
</dbReference>
<dbReference type="EMBL" id="ATLV01024043">
    <property type="status" value="NOT_ANNOTATED_CDS"/>
    <property type="molecule type" value="Genomic_DNA"/>
</dbReference>
<evidence type="ECO:0000313" key="3">
    <source>
        <dbReference type="EnsemblMetazoa" id="ASIC018450-PA"/>
    </source>
</evidence>
<dbReference type="PANTHER" id="PTHR37159:SF1">
    <property type="entry name" value="GH11867P"/>
    <property type="match status" value="1"/>
</dbReference>
<sequence>MRREVGIVLKQRSRGSCQNLWNPSRPETKEYFTNLFESFCNPVPDGDSGANLETRLPPWFDEAKFKRGQQFYTDNRFGILQANFCSLLVLLADPKGLRILEHTGKSSTMATAQKRYVSTFIHMNDWYESELTPGSRSWKSLALVRRMHLSASKSAARRNLGNINQPEMALTTFGFMGFPLVRPHLLGIRYDNREDQEAFVHLWAVLGYMLGVEDQYNMCLHRLEVVEMICHLVMRYIFLPSLQLETPLFRQMVGAIVDAFADYMPFMSYESVMFLTRRLVGIPGYQYEVDMEKERLCRPILSQAEFDVILEFMEQKDGYRQVFEMYRAIFSDKLRLYNVKELNSPLVDDINQNCLLSLDGTYRKLAAEPDGEEYNDEAQLRKSSSKKHLQELLGLKHNQELVVTQVEDEREWNMYLNDDKLKLLSAKGQRNVKFTIQTLNWCYSTIGRYTNEMALSFILYRIKRLHGK</sequence>
<dbReference type="Proteomes" id="UP000030765">
    <property type="component" value="Unassembled WGS sequence"/>
</dbReference>
<organism evidence="2">
    <name type="scientific">Anopheles sinensis</name>
    <name type="common">Mosquito</name>
    <dbReference type="NCBI Taxonomy" id="74873"/>
    <lineage>
        <taxon>Eukaryota</taxon>
        <taxon>Metazoa</taxon>
        <taxon>Ecdysozoa</taxon>
        <taxon>Arthropoda</taxon>
        <taxon>Hexapoda</taxon>
        <taxon>Insecta</taxon>
        <taxon>Pterygota</taxon>
        <taxon>Neoptera</taxon>
        <taxon>Endopterygota</taxon>
        <taxon>Diptera</taxon>
        <taxon>Nematocera</taxon>
        <taxon>Culicoidea</taxon>
        <taxon>Culicidae</taxon>
        <taxon>Anophelinae</taxon>
        <taxon>Anopheles</taxon>
    </lineage>
</organism>
<dbReference type="OrthoDB" id="6361347at2759"/>
<dbReference type="Pfam" id="PF09995">
    <property type="entry name" value="MPAB_Lcp_cat"/>
    <property type="match status" value="1"/>
</dbReference>
<dbReference type="VEuPathDB" id="VectorBase:ASIC018450"/>
<evidence type="ECO:0000313" key="2">
    <source>
        <dbReference type="EMBL" id="KFB50422.1"/>
    </source>
</evidence>
<dbReference type="EMBL" id="KE525348">
    <property type="protein sequence ID" value="KFB50422.1"/>
    <property type="molecule type" value="Genomic_DNA"/>
</dbReference>